<evidence type="ECO:0000256" key="1">
    <source>
        <dbReference type="ARBA" id="ARBA00023015"/>
    </source>
</evidence>
<feature type="domain" description="HTH araC/xylS-type" evidence="4">
    <location>
        <begin position="178"/>
        <end position="276"/>
    </location>
</feature>
<dbReference type="Gene3D" id="2.60.120.280">
    <property type="entry name" value="Regulatory protein AraC"/>
    <property type="match status" value="1"/>
</dbReference>
<dbReference type="InterPro" id="IPR003313">
    <property type="entry name" value="AraC-bd"/>
</dbReference>
<dbReference type="Gene3D" id="1.10.10.60">
    <property type="entry name" value="Homeodomain-like"/>
    <property type="match status" value="2"/>
</dbReference>
<evidence type="ECO:0000256" key="2">
    <source>
        <dbReference type="ARBA" id="ARBA00023125"/>
    </source>
</evidence>
<reference evidence="5" key="2">
    <citation type="journal article" date="2021" name="PeerJ">
        <title>Extensive microbial diversity within the chicken gut microbiome revealed by metagenomics and culture.</title>
        <authorList>
            <person name="Gilroy R."/>
            <person name="Ravi A."/>
            <person name="Getino M."/>
            <person name="Pursley I."/>
            <person name="Horton D.L."/>
            <person name="Alikhan N.F."/>
            <person name="Baker D."/>
            <person name="Gharbi K."/>
            <person name="Hall N."/>
            <person name="Watson M."/>
            <person name="Adriaenssens E.M."/>
            <person name="Foster-Nyarko E."/>
            <person name="Jarju S."/>
            <person name="Secka A."/>
            <person name="Antonio M."/>
            <person name="Oren A."/>
            <person name="Chaudhuri R.R."/>
            <person name="La Ragione R."/>
            <person name="Hildebrand F."/>
            <person name="Pallen M.J."/>
        </authorList>
    </citation>
    <scope>NUCLEOTIDE SEQUENCE</scope>
    <source>
        <strain evidence="5">13361</strain>
    </source>
</reference>
<dbReference type="PROSITE" id="PS00041">
    <property type="entry name" value="HTH_ARAC_FAMILY_1"/>
    <property type="match status" value="1"/>
</dbReference>
<accession>A0A9D0Z181</accession>
<comment type="caution">
    <text evidence="5">The sequence shown here is derived from an EMBL/GenBank/DDBJ whole genome shotgun (WGS) entry which is preliminary data.</text>
</comment>
<protein>
    <submittedName>
        <fullName evidence="5">AraC family transcriptional regulator</fullName>
    </submittedName>
</protein>
<name>A0A9D0Z181_9FIRM</name>
<sequence>MRPLDPGTSPDSVLYAYTKSGGTIVPFYPMFLGEFICDRYYHVDRVSYDSFLLIYVKSGEGYAEAQGSYYPLQAGDILLLDCYIPHKYGTNTAWEIQWLHFDGPMARSYFERIQKNGQLLRIASHHPATHDLRKMLRQFASKAPLSDIVLSKQITDLLTSIILYGDNTRVSHSSTIIDECLRYISSNLDKELSVEQLSQEFSLSPYYFSRLFKEETGVSPHKYLVMVRLDYSRYVLRSTNLTIKETAYRCGFNSESNFCTRFREAFGITPKEYRQSY</sequence>
<dbReference type="PANTHER" id="PTHR43280:SF2">
    <property type="entry name" value="HTH-TYPE TRANSCRIPTIONAL REGULATOR EXSA"/>
    <property type="match status" value="1"/>
</dbReference>
<dbReference type="Pfam" id="PF02311">
    <property type="entry name" value="AraC_binding"/>
    <property type="match status" value="1"/>
</dbReference>
<organism evidence="5 6">
    <name type="scientific">Candidatus Faecousia excrementigallinarum</name>
    <dbReference type="NCBI Taxonomy" id="2840806"/>
    <lineage>
        <taxon>Bacteria</taxon>
        <taxon>Bacillati</taxon>
        <taxon>Bacillota</taxon>
        <taxon>Clostridia</taxon>
        <taxon>Eubacteriales</taxon>
        <taxon>Oscillospiraceae</taxon>
        <taxon>Faecousia</taxon>
    </lineage>
</organism>
<evidence type="ECO:0000313" key="5">
    <source>
        <dbReference type="EMBL" id="HIQ67274.1"/>
    </source>
</evidence>
<dbReference type="PROSITE" id="PS01124">
    <property type="entry name" value="HTH_ARAC_FAMILY_2"/>
    <property type="match status" value="1"/>
</dbReference>
<dbReference type="PANTHER" id="PTHR43280">
    <property type="entry name" value="ARAC-FAMILY TRANSCRIPTIONAL REGULATOR"/>
    <property type="match status" value="1"/>
</dbReference>
<dbReference type="InterPro" id="IPR018062">
    <property type="entry name" value="HTH_AraC-typ_CS"/>
</dbReference>
<dbReference type="AlphaFoldDB" id="A0A9D0Z181"/>
<gene>
    <name evidence="5" type="ORF">IAB74_02030</name>
</gene>
<evidence type="ECO:0000259" key="4">
    <source>
        <dbReference type="PROSITE" id="PS01124"/>
    </source>
</evidence>
<dbReference type="InterPro" id="IPR009057">
    <property type="entry name" value="Homeodomain-like_sf"/>
</dbReference>
<keyword evidence="3" id="KW-0804">Transcription</keyword>
<reference evidence="5" key="1">
    <citation type="submission" date="2020-10" db="EMBL/GenBank/DDBJ databases">
        <authorList>
            <person name="Gilroy R."/>
        </authorList>
    </citation>
    <scope>NUCLEOTIDE SEQUENCE</scope>
    <source>
        <strain evidence="5">13361</strain>
    </source>
</reference>
<proteinExistence type="predicted"/>
<dbReference type="InterPro" id="IPR018060">
    <property type="entry name" value="HTH_AraC"/>
</dbReference>
<dbReference type="GO" id="GO:0043565">
    <property type="term" value="F:sequence-specific DNA binding"/>
    <property type="evidence" value="ECO:0007669"/>
    <property type="project" value="InterPro"/>
</dbReference>
<dbReference type="SMART" id="SM00342">
    <property type="entry name" value="HTH_ARAC"/>
    <property type="match status" value="1"/>
</dbReference>
<dbReference type="PRINTS" id="PR00032">
    <property type="entry name" value="HTHARAC"/>
</dbReference>
<dbReference type="InterPro" id="IPR020449">
    <property type="entry name" value="Tscrpt_reg_AraC-type_HTH"/>
</dbReference>
<dbReference type="SUPFAM" id="SSF51215">
    <property type="entry name" value="Regulatory protein AraC"/>
    <property type="match status" value="1"/>
</dbReference>
<evidence type="ECO:0000256" key="3">
    <source>
        <dbReference type="ARBA" id="ARBA00023163"/>
    </source>
</evidence>
<dbReference type="Pfam" id="PF12833">
    <property type="entry name" value="HTH_18"/>
    <property type="match status" value="1"/>
</dbReference>
<keyword evidence="2" id="KW-0238">DNA-binding</keyword>
<dbReference type="GO" id="GO:0003700">
    <property type="term" value="F:DNA-binding transcription factor activity"/>
    <property type="evidence" value="ECO:0007669"/>
    <property type="project" value="InterPro"/>
</dbReference>
<keyword evidence="1" id="KW-0805">Transcription regulation</keyword>
<dbReference type="EMBL" id="DVFK01000024">
    <property type="protein sequence ID" value="HIQ67274.1"/>
    <property type="molecule type" value="Genomic_DNA"/>
</dbReference>
<dbReference type="InterPro" id="IPR037923">
    <property type="entry name" value="HTH-like"/>
</dbReference>
<dbReference type="SUPFAM" id="SSF46689">
    <property type="entry name" value="Homeodomain-like"/>
    <property type="match status" value="2"/>
</dbReference>
<evidence type="ECO:0000313" key="6">
    <source>
        <dbReference type="Proteomes" id="UP000886796"/>
    </source>
</evidence>
<dbReference type="Proteomes" id="UP000886796">
    <property type="component" value="Unassembled WGS sequence"/>
</dbReference>